<gene>
    <name evidence="4" type="ORF">OKA104_LOCUS47215</name>
</gene>
<dbReference type="EMBL" id="CAJOAY010018391">
    <property type="protein sequence ID" value="CAF4320387.1"/>
    <property type="molecule type" value="Genomic_DNA"/>
</dbReference>
<dbReference type="Proteomes" id="UP000663881">
    <property type="component" value="Unassembled WGS sequence"/>
</dbReference>
<dbReference type="GO" id="GO:0005634">
    <property type="term" value="C:nucleus"/>
    <property type="evidence" value="ECO:0007669"/>
    <property type="project" value="TreeGrafter"/>
</dbReference>
<evidence type="ECO:0000256" key="2">
    <source>
        <dbReference type="ARBA" id="ARBA00022840"/>
    </source>
</evidence>
<dbReference type="Pfam" id="PF07728">
    <property type="entry name" value="AAA_5"/>
    <property type="match status" value="1"/>
</dbReference>
<dbReference type="GO" id="GO:0000027">
    <property type="term" value="P:ribosomal large subunit assembly"/>
    <property type="evidence" value="ECO:0007669"/>
    <property type="project" value="TreeGrafter"/>
</dbReference>
<dbReference type="PANTHER" id="PTHR48103">
    <property type="entry name" value="MIDASIN-RELATED"/>
    <property type="match status" value="1"/>
</dbReference>
<evidence type="ECO:0000259" key="3">
    <source>
        <dbReference type="Pfam" id="PF07728"/>
    </source>
</evidence>
<protein>
    <recommendedName>
        <fullName evidence="3">ATPase dynein-related AAA domain-containing protein</fullName>
    </recommendedName>
</protein>
<dbReference type="GO" id="GO:0030687">
    <property type="term" value="C:preribosome, large subunit precursor"/>
    <property type="evidence" value="ECO:0007669"/>
    <property type="project" value="TreeGrafter"/>
</dbReference>
<dbReference type="InterPro" id="IPR011704">
    <property type="entry name" value="ATPase_dyneun-rel_AAA"/>
</dbReference>
<organism evidence="4 5">
    <name type="scientific">Adineta steineri</name>
    <dbReference type="NCBI Taxonomy" id="433720"/>
    <lineage>
        <taxon>Eukaryota</taxon>
        <taxon>Metazoa</taxon>
        <taxon>Spiralia</taxon>
        <taxon>Gnathifera</taxon>
        <taxon>Rotifera</taxon>
        <taxon>Eurotatoria</taxon>
        <taxon>Bdelloidea</taxon>
        <taxon>Adinetida</taxon>
        <taxon>Adinetidae</taxon>
        <taxon>Adineta</taxon>
    </lineage>
</organism>
<dbReference type="Gene3D" id="3.40.50.300">
    <property type="entry name" value="P-loop containing nucleotide triphosphate hydrolases"/>
    <property type="match status" value="1"/>
</dbReference>
<proteinExistence type="predicted"/>
<evidence type="ECO:0000313" key="4">
    <source>
        <dbReference type="EMBL" id="CAF4320387.1"/>
    </source>
</evidence>
<sequence length="91" mass="10611">EEQHIDIIKAHEKFRLIATMNPGGDFGKKELSPALRNRFTEIWCTPSESIDDLYSIIVHNLTIKNEDQRKECATLMCNFIQYLRTIATTKR</sequence>
<reference evidence="4" key="1">
    <citation type="submission" date="2021-02" db="EMBL/GenBank/DDBJ databases">
        <authorList>
            <person name="Nowell W R."/>
        </authorList>
    </citation>
    <scope>NUCLEOTIDE SEQUENCE</scope>
</reference>
<name>A0A820J5F2_9BILA</name>
<dbReference type="AlphaFoldDB" id="A0A820J5F2"/>
<dbReference type="SUPFAM" id="SSF52540">
    <property type="entry name" value="P-loop containing nucleoside triphosphate hydrolases"/>
    <property type="match status" value="1"/>
</dbReference>
<dbReference type="GO" id="GO:0005524">
    <property type="term" value="F:ATP binding"/>
    <property type="evidence" value="ECO:0007669"/>
    <property type="project" value="UniProtKB-KW"/>
</dbReference>
<feature type="domain" description="ATPase dynein-related AAA" evidence="3">
    <location>
        <begin position="12"/>
        <end position="39"/>
    </location>
</feature>
<dbReference type="PANTHER" id="PTHR48103:SF2">
    <property type="entry name" value="MIDASIN"/>
    <property type="match status" value="1"/>
</dbReference>
<evidence type="ECO:0000313" key="5">
    <source>
        <dbReference type="Proteomes" id="UP000663881"/>
    </source>
</evidence>
<feature type="non-terminal residue" evidence="4">
    <location>
        <position position="1"/>
    </location>
</feature>
<comment type="caution">
    <text evidence="4">The sequence shown here is derived from an EMBL/GenBank/DDBJ whole genome shotgun (WGS) entry which is preliminary data.</text>
</comment>
<accession>A0A820J5F2</accession>
<dbReference type="GO" id="GO:0016887">
    <property type="term" value="F:ATP hydrolysis activity"/>
    <property type="evidence" value="ECO:0007669"/>
    <property type="project" value="InterPro"/>
</dbReference>
<keyword evidence="1" id="KW-0547">Nucleotide-binding</keyword>
<keyword evidence="2" id="KW-0067">ATP-binding</keyword>
<dbReference type="GO" id="GO:0000055">
    <property type="term" value="P:ribosomal large subunit export from nucleus"/>
    <property type="evidence" value="ECO:0007669"/>
    <property type="project" value="TreeGrafter"/>
</dbReference>
<evidence type="ECO:0000256" key="1">
    <source>
        <dbReference type="ARBA" id="ARBA00022741"/>
    </source>
</evidence>
<dbReference type="InterPro" id="IPR027417">
    <property type="entry name" value="P-loop_NTPase"/>
</dbReference>